<evidence type="ECO:0000259" key="23">
    <source>
        <dbReference type="Pfam" id="PF12706"/>
    </source>
</evidence>
<keyword evidence="14" id="KW-0832">Ubl conjugation</keyword>
<evidence type="ECO:0000256" key="4">
    <source>
        <dbReference type="ARBA" id="ARBA00004574"/>
    </source>
</evidence>
<evidence type="ECO:0000256" key="12">
    <source>
        <dbReference type="ARBA" id="ARBA00022801"/>
    </source>
</evidence>
<sequence length="565" mass="64576">MNGTLIPGTPLAVDFWNIRKAAHVRLFFLSHMHTDHTVGLSSTWNRPIYCSPVTGQILHHKLKVAKEWIHPLEVGESHVLALDEIGRETMTVTLIDANHCPGAVMFLFEGYFGVILYTGDFRYTPDMQQEPALKNAKLINTLYLDNTNCRPHIVLPSRQQATEQIKNVIREHPFHVIKIGTYNLGKESLLVELAQEFQTWIVVSPQKLELMQLLEMEDVFSCEEEAGWIHAVDFSEICKASMLRWNQHHPTIAILPTSRPVKINHPDVFVVPYSDHSSFLELLEFVAWLKPCFITPVVKGEACQTYFQQYLRSGNYSVLESRVPESVQRFMQNNEKWENTLKLQKVPNYHRVPKGVLFDSLEEHTRESENDSDTEVSQQNCLRPMKKSVPYSIHRCAGQSQCNKEQEETMENLKNLEKQNVPPLKSKFVTSTKHQLKENVSQFKSYQTRAVTHIHTLLHQWGDGCSTAEGSPSCSPDSDRLCQLASKEHVSSASLLTDQTDIDNTLASSKEPPPQPVSVQGEPSLLEEYGFIPLNAPKQNSVEIFDQRVEEYIRRWDSLYSKADV</sequence>
<dbReference type="SUPFAM" id="SSF56281">
    <property type="entry name" value="Metallo-hydrolase/oxidoreductase"/>
    <property type="match status" value="1"/>
</dbReference>
<evidence type="ECO:0000256" key="8">
    <source>
        <dbReference type="ARBA" id="ARBA00022490"/>
    </source>
</evidence>
<dbReference type="FunFam" id="3.40.50.12650:FF:000003">
    <property type="entry name" value="DNA cross-link repair 1B"/>
    <property type="match status" value="1"/>
</dbReference>
<dbReference type="Gene3D" id="3.60.15.10">
    <property type="entry name" value="Ribonuclease Z/Hydroxyacylglutathione hydrolase-like"/>
    <property type="match status" value="1"/>
</dbReference>
<evidence type="ECO:0000313" key="24">
    <source>
        <dbReference type="EMBL" id="KAJ7331794.1"/>
    </source>
</evidence>
<dbReference type="InterPro" id="IPR001279">
    <property type="entry name" value="Metallo-B-lactamas"/>
</dbReference>
<dbReference type="GO" id="GO:0036297">
    <property type="term" value="P:interstrand cross-link repair"/>
    <property type="evidence" value="ECO:0007669"/>
    <property type="project" value="TreeGrafter"/>
</dbReference>
<dbReference type="FunFam" id="3.60.15.10:FF:000022">
    <property type="entry name" value="DNA cross-link repair 1B"/>
    <property type="match status" value="1"/>
</dbReference>
<dbReference type="CDD" id="cd16273">
    <property type="entry name" value="SNM1A-1C-like_MBL-fold"/>
    <property type="match status" value="1"/>
</dbReference>
<reference evidence="24" key="1">
    <citation type="journal article" date="2023" name="DNA Res.">
        <title>Chromosome-level genome assembly of Phrynocephalus forsythii using third-generation DNA sequencing and Hi-C analysis.</title>
        <authorList>
            <person name="Qi Y."/>
            <person name="Zhao W."/>
            <person name="Zhao Y."/>
            <person name="Niu C."/>
            <person name="Cao S."/>
            <person name="Zhang Y."/>
        </authorList>
    </citation>
    <scope>NUCLEOTIDE SEQUENCE</scope>
    <source>
        <tissue evidence="24">Muscle</tissue>
    </source>
</reference>
<evidence type="ECO:0000256" key="13">
    <source>
        <dbReference type="ARBA" id="ARBA00022839"/>
    </source>
</evidence>
<evidence type="ECO:0000256" key="2">
    <source>
        <dbReference type="ARBA" id="ARBA00004123"/>
    </source>
</evidence>
<keyword evidence="16" id="KW-0234">DNA repair</keyword>
<keyword evidence="10" id="KW-0540">Nuclease</keyword>
<dbReference type="PANTHER" id="PTHR23240:SF26">
    <property type="entry name" value="5' EXONUCLEASE APOLLO"/>
    <property type="match status" value="1"/>
</dbReference>
<dbReference type="EMBL" id="JAPFRF010000005">
    <property type="protein sequence ID" value="KAJ7331794.1"/>
    <property type="molecule type" value="Genomic_DNA"/>
</dbReference>
<dbReference type="GO" id="GO:0005634">
    <property type="term" value="C:nucleus"/>
    <property type="evidence" value="ECO:0007669"/>
    <property type="project" value="UniProtKB-SubCell"/>
</dbReference>
<keyword evidence="12" id="KW-0378">Hydrolase</keyword>
<organism evidence="24 25">
    <name type="scientific">Phrynocephalus forsythii</name>
    <dbReference type="NCBI Taxonomy" id="171643"/>
    <lineage>
        <taxon>Eukaryota</taxon>
        <taxon>Metazoa</taxon>
        <taxon>Chordata</taxon>
        <taxon>Craniata</taxon>
        <taxon>Vertebrata</taxon>
        <taxon>Euteleostomi</taxon>
        <taxon>Lepidosauria</taxon>
        <taxon>Squamata</taxon>
        <taxon>Bifurcata</taxon>
        <taxon>Unidentata</taxon>
        <taxon>Episquamata</taxon>
        <taxon>Toxicofera</taxon>
        <taxon>Iguania</taxon>
        <taxon>Acrodonta</taxon>
        <taxon>Agamidae</taxon>
        <taxon>Agaminae</taxon>
        <taxon>Phrynocephalus</taxon>
    </lineage>
</organism>
<dbReference type="PANTHER" id="PTHR23240">
    <property type="entry name" value="DNA CROSS-LINK REPAIR PROTEIN PSO2/SNM1-RELATED"/>
    <property type="match status" value="1"/>
</dbReference>
<keyword evidence="18" id="KW-0539">Nucleus</keyword>
<name>A0A9Q0XVT5_9SAUR</name>
<keyword evidence="17" id="KW-0206">Cytoskeleton</keyword>
<comment type="catalytic activity">
    <reaction evidence="1">
        <text>a beta-lactam + H2O = a substituted beta-amino acid</text>
        <dbReference type="Rhea" id="RHEA:20401"/>
        <dbReference type="ChEBI" id="CHEBI:15377"/>
        <dbReference type="ChEBI" id="CHEBI:35627"/>
        <dbReference type="ChEBI" id="CHEBI:140347"/>
        <dbReference type="EC" id="3.5.2.6"/>
    </reaction>
</comment>
<feature type="domain" description="DNA repair metallo-beta-lactamase" evidence="22">
    <location>
        <begin position="245"/>
        <end position="299"/>
    </location>
</feature>
<keyword evidence="15" id="KW-0779">Telomere</keyword>
<dbReference type="Pfam" id="PF12706">
    <property type="entry name" value="Lactamase_B_2"/>
    <property type="match status" value="1"/>
</dbReference>
<evidence type="ECO:0000256" key="15">
    <source>
        <dbReference type="ARBA" id="ARBA00022895"/>
    </source>
</evidence>
<dbReference type="GO" id="GO:0003684">
    <property type="term" value="F:damaged DNA binding"/>
    <property type="evidence" value="ECO:0007669"/>
    <property type="project" value="TreeGrafter"/>
</dbReference>
<dbReference type="InterPro" id="IPR036866">
    <property type="entry name" value="RibonucZ/Hydroxyglut_hydro"/>
</dbReference>
<comment type="caution">
    <text evidence="24">The sequence shown here is derived from an EMBL/GenBank/DDBJ whole genome shotgun (WGS) entry which is preliminary data.</text>
</comment>
<evidence type="ECO:0000256" key="17">
    <source>
        <dbReference type="ARBA" id="ARBA00023212"/>
    </source>
</evidence>
<dbReference type="EC" id="3.5.2.6" evidence="6"/>
<keyword evidence="11" id="KW-0227">DNA damage</keyword>
<keyword evidence="7" id="KW-0158">Chromosome</keyword>
<dbReference type="GO" id="GO:0006303">
    <property type="term" value="P:double-strand break repair via nonhomologous end joining"/>
    <property type="evidence" value="ECO:0007669"/>
    <property type="project" value="TreeGrafter"/>
</dbReference>
<evidence type="ECO:0000256" key="7">
    <source>
        <dbReference type="ARBA" id="ARBA00022454"/>
    </source>
</evidence>
<evidence type="ECO:0000256" key="21">
    <source>
        <dbReference type="ARBA" id="ARBA00042738"/>
    </source>
</evidence>
<protein>
    <recommendedName>
        <fullName evidence="19">5' exonuclease Apollo</fullName>
        <ecNumber evidence="6">3.5.2.6</ecNumber>
    </recommendedName>
    <alternativeName>
        <fullName evidence="20">DNA cross-link repair 1B protein</fullName>
    </alternativeName>
    <alternativeName>
        <fullName evidence="21">SNM1 homolog B</fullName>
    </alternativeName>
</protein>
<evidence type="ECO:0000256" key="11">
    <source>
        <dbReference type="ARBA" id="ARBA00022763"/>
    </source>
</evidence>
<evidence type="ECO:0000256" key="14">
    <source>
        <dbReference type="ARBA" id="ARBA00022843"/>
    </source>
</evidence>
<evidence type="ECO:0000256" key="3">
    <source>
        <dbReference type="ARBA" id="ARBA00004300"/>
    </source>
</evidence>
<comment type="similarity">
    <text evidence="5">Belongs to the DNA repair metallo-beta-lactamase (DRMBL) family.</text>
</comment>
<dbReference type="InterPro" id="IPR011084">
    <property type="entry name" value="DRMBL"/>
</dbReference>
<evidence type="ECO:0000256" key="9">
    <source>
        <dbReference type="ARBA" id="ARBA00022499"/>
    </source>
</evidence>
<dbReference type="AlphaFoldDB" id="A0A9Q0XVT5"/>
<evidence type="ECO:0000259" key="22">
    <source>
        <dbReference type="Pfam" id="PF07522"/>
    </source>
</evidence>
<dbReference type="GO" id="GO:0000781">
    <property type="term" value="C:chromosome, telomeric region"/>
    <property type="evidence" value="ECO:0007669"/>
    <property type="project" value="UniProtKB-SubCell"/>
</dbReference>
<evidence type="ECO:0000256" key="1">
    <source>
        <dbReference type="ARBA" id="ARBA00001526"/>
    </source>
</evidence>
<dbReference type="Proteomes" id="UP001142489">
    <property type="component" value="Unassembled WGS sequence"/>
</dbReference>
<dbReference type="GO" id="GO:0005813">
    <property type="term" value="C:centrosome"/>
    <property type="evidence" value="ECO:0007669"/>
    <property type="project" value="UniProtKB-SubCell"/>
</dbReference>
<evidence type="ECO:0000256" key="5">
    <source>
        <dbReference type="ARBA" id="ARBA00010304"/>
    </source>
</evidence>
<evidence type="ECO:0000256" key="20">
    <source>
        <dbReference type="ARBA" id="ARBA00041693"/>
    </source>
</evidence>
<keyword evidence="9" id="KW-1017">Isopeptide bond</keyword>
<evidence type="ECO:0000256" key="10">
    <source>
        <dbReference type="ARBA" id="ARBA00022722"/>
    </source>
</evidence>
<evidence type="ECO:0000256" key="16">
    <source>
        <dbReference type="ARBA" id="ARBA00023204"/>
    </source>
</evidence>
<keyword evidence="8" id="KW-0963">Cytoplasm</keyword>
<dbReference type="Pfam" id="PF07522">
    <property type="entry name" value="DRMBL"/>
    <property type="match status" value="1"/>
</dbReference>
<proteinExistence type="inferred from homology"/>
<keyword evidence="25" id="KW-1185">Reference proteome</keyword>
<evidence type="ECO:0000256" key="6">
    <source>
        <dbReference type="ARBA" id="ARBA00012865"/>
    </source>
</evidence>
<dbReference type="GO" id="GO:0035312">
    <property type="term" value="F:5'-3' DNA exonuclease activity"/>
    <property type="evidence" value="ECO:0007669"/>
    <property type="project" value="TreeGrafter"/>
</dbReference>
<dbReference type="Gene3D" id="3.40.50.12650">
    <property type="match status" value="1"/>
</dbReference>
<evidence type="ECO:0000256" key="18">
    <source>
        <dbReference type="ARBA" id="ARBA00023242"/>
    </source>
</evidence>
<dbReference type="OrthoDB" id="262529at2759"/>
<dbReference type="GO" id="GO:0031848">
    <property type="term" value="P:protection from non-homologous end joining at telomere"/>
    <property type="evidence" value="ECO:0007669"/>
    <property type="project" value="UniProtKB-ARBA"/>
</dbReference>
<accession>A0A9Q0XVT5</accession>
<gene>
    <name evidence="24" type="ORF">JRQ81_013974</name>
</gene>
<comment type="subcellular location">
    <subcellularLocation>
        <location evidence="4">Chromosome</location>
        <location evidence="4">Telomere</location>
    </subcellularLocation>
    <subcellularLocation>
        <location evidence="3">Cytoplasm</location>
        <location evidence="3">Cytoskeleton</location>
        <location evidence="3">Microtubule organizing center</location>
        <location evidence="3">Centrosome</location>
    </subcellularLocation>
    <subcellularLocation>
        <location evidence="2">Nucleus</location>
    </subcellularLocation>
</comment>
<evidence type="ECO:0000313" key="25">
    <source>
        <dbReference type="Proteomes" id="UP001142489"/>
    </source>
</evidence>
<feature type="domain" description="Metallo-beta-lactamase" evidence="23">
    <location>
        <begin position="21"/>
        <end position="138"/>
    </location>
</feature>
<keyword evidence="13" id="KW-0269">Exonuclease</keyword>
<evidence type="ECO:0000256" key="19">
    <source>
        <dbReference type="ARBA" id="ARBA00039555"/>
    </source>
</evidence>
<dbReference type="GO" id="GO:0008800">
    <property type="term" value="F:beta-lactamase activity"/>
    <property type="evidence" value="ECO:0007669"/>
    <property type="project" value="UniProtKB-EC"/>
</dbReference>